<dbReference type="Proteomes" id="UP000767854">
    <property type="component" value="Unassembled WGS sequence"/>
</dbReference>
<evidence type="ECO:0000256" key="11">
    <source>
        <dbReference type="ARBA" id="ARBA00023098"/>
    </source>
</evidence>
<evidence type="ECO:0000256" key="5">
    <source>
        <dbReference type="ARBA" id="ARBA00022679"/>
    </source>
</evidence>
<keyword evidence="14" id="KW-1208">Phospholipid metabolism</keyword>
<evidence type="ECO:0000313" key="17">
    <source>
        <dbReference type="Proteomes" id="UP000767854"/>
    </source>
</evidence>
<name>A0ABS2MN25_9FIRM</name>
<comment type="subcellular location">
    <subcellularLocation>
        <location evidence="1">Cell membrane</location>
        <topology evidence="1">Multi-pass membrane protein</topology>
    </subcellularLocation>
</comment>
<evidence type="ECO:0000256" key="13">
    <source>
        <dbReference type="ARBA" id="ARBA00023209"/>
    </source>
</evidence>
<evidence type="ECO:0000256" key="6">
    <source>
        <dbReference type="ARBA" id="ARBA00022692"/>
    </source>
</evidence>
<evidence type="ECO:0000256" key="14">
    <source>
        <dbReference type="ARBA" id="ARBA00023264"/>
    </source>
</evidence>
<evidence type="ECO:0000313" key="16">
    <source>
        <dbReference type="EMBL" id="MBM7560803.1"/>
    </source>
</evidence>
<sequence length="115" mass="12690">MLHQSFKYALKGLVAALKEERNFKIMILVFALVIGAGIVFKITLREWISLLLISGVILVAELFNSTIETIVDLISPEFHPLAQRIKDMSAAAVLVGSIFSVVIGALIFLPYLFSL</sequence>
<accession>A0ABS2MN25</accession>
<evidence type="ECO:0000256" key="3">
    <source>
        <dbReference type="ARBA" id="ARBA00022475"/>
    </source>
</evidence>
<dbReference type="Gene3D" id="1.10.287.3610">
    <property type="match status" value="1"/>
</dbReference>
<dbReference type="PANTHER" id="PTHR34299:SF1">
    <property type="entry name" value="DIACYLGLYCEROL KINASE"/>
    <property type="match status" value="1"/>
</dbReference>
<evidence type="ECO:0000256" key="15">
    <source>
        <dbReference type="SAM" id="Phobius"/>
    </source>
</evidence>
<keyword evidence="7" id="KW-0547">Nucleotide-binding</keyword>
<evidence type="ECO:0000256" key="10">
    <source>
        <dbReference type="ARBA" id="ARBA00022989"/>
    </source>
</evidence>
<keyword evidence="9" id="KW-0067">ATP-binding</keyword>
<keyword evidence="12 15" id="KW-0472">Membrane</keyword>
<keyword evidence="8 16" id="KW-0418">Kinase</keyword>
<keyword evidence="13" id="KW-0594">Phospholipid biosynthesis</keyword>
<dbReference type="GO" id="GO:0016301">
    <property type="term" value="F:kinase activity"/>
    <property type="evidence" value="ECO:0007669"/>
    <property type="project" value="UniProtKB-KW"/>
</dbReference>
<dbReference type="Pfam" id="PF01219">
    <property type="entry name" value="DAGK_prokar"/>
    <property type="match status" value="1"/>
</dbReference>
<feature type="transmembrane region" description="Helical" evidence="15">
    <location>
        <begin position="21"/>
        <end position="42"/>
    </location>
</feature>
<feature type="transmembrane region" description="Helical" evidence="15">
    <location>
        <begin position="48"/>
        <end position="67"/>
    </location>
</feature>
<evidence type="ECO:0000256" key="1">
    <source>
        <dbReference type="ARBA" id="ARBA00004651"/>
    </source>
</evidence>
<protein>
    <submittedName>
        <fullName evidence="16">Diacylglycerol kinase</fullName>
    </submittedName>
</protein>
<keyword evidence="10 15" id="KW-1133">Transmembrane helix</keyword>
<reference evidence="16 17" key="1">
    <citation type="submission" date="2021-01" db="EMBL/GenBank/DDBJ databases">
        <title>Genomic Encyclopedia of Type Strains, Phase IV (KMG-IV): sequencing the most valuable type-strain genomes for metagenomic binning, comparative biology and taxonomic classification.</title>
        <authorList>
            <person name="Goeker M."/>
        </authorList>
    </citation>
    <scope>NUCLEOTIDE SEQUENCE [LARGE SCALE GENOMIC DNA]</scope>
    <source>
        <strain evidence="16 17">DSM 24436</strain>
    </source>
</reference>
<keyword evidence="11" id="KW-0443">Lipid metabolism</keyword>
<keyword evidence="3" id="KW-1003">Cell membrane</keyword>
<feature type="transmembrane region" description="Helical" evidence="15">
    <location>
        <begin position="88"/>
        <end position="113"/>
    </location>
</feature>
<organism evidence="16 17">
    <name type="scientific">Fusibacter tunisiensis</name>
    <dbReference type="NCBI Taxonomy" id="1008308"/>
    <lineage>
        <taxon>Bacteria</taxon>
        <taxon>Bacillati</taxon>
        <taxon>Bacillota</taxon>
        <taxon>Clostridia</taxon>
        <taxon>Eubacteriales</taxon>
        <taxon>Eubacteriales Family XII. Incertae Sedis</taxon>
        <taxon>Fusibacter</taxon>
    </lineage>
</organism>
<keyword evidence="17" id="KW-1185">Reference proteome</keyword>
<evidence type="ECO:0000256" key="7">
    <source>
        <dbReference type="ARBA" id="ARBA00022741"/>
    </source>
</evidence>
<keyword evidence="6 15" id="KW-0812">Transmembrane</keyword>
<dbReference type="InterPro" id="IPR033717">
    <property type="entry name" value="UDPK"/>
</dbReference>
<dbReference type="RefSeq" id="WP_204661490.1">
    <property type="nucleotide sequence ID" value="NZ_JAFBDT010000001.1"/>
</dbReference>
<evidence type="ECO:0000256" key="4">
    <source>
        <dbReference type="ARBA" id="ARBA00022516"/>
    </source>
</evidence>
<gene>
    <name evidence="16" type="ORF">JOC49_000312</name>
</gene>
<dbReference type="InterPro" id="IPR036945">
    <property type="entry name" value="DAGK_sf"/>
</dbReference>
<proteinExistence type="inferred from homology"/>
<dbReference type="EMBL" id="JAFBDT010000001">
    <property type="protein sequence ID" value="MBM7560803.1"/>
    <property type="molecule type" value="Genomic_DNA"/>
</dbReference>
<comment type="similarity">
    <text evidence="2">Belongs to the bacterial diacylglycerol kinase family.</text>
</comment>
<keyword evidence="4" id="KW-0444">Lipid biosynthesis</keyword>
<dbReference type="PANTHER" id="PTHR34299">
    <property type="entry name" value="DIACYLGLYCEROL KINASE"/>
    <property type="match status" value="1"/>
</dbReference>
<evidence type="ECO:0000256" key="12">
    <source>
        <dbReference type="ARBA" id="ARBA00023136"/>
    </source>
</evidence>
<evidence type="ECO:0000256" key="8">
    <source>
        <dbReference type="ARBA" id="ARBA00022777"/>
    </source>
</evidence>
<comment type="caution">
    <text evidence="16">The sequence shown here is derived from an EMBL/GenBank/DDBJ whole genome shotgun (WGS) entry which is preliminary data.</text>
</comment>
<evidence type="ECO:0000256" key="2">
    <source>
        <dbReference type="ARBA" id="ARBA00005967"/>
    </source>
</evidence>
<keyword evidence="5" id="KW-0808">Transferase</keyword>
<dbReference type="InterPro" id="IPR000829">
    <property type="entry name" value="DAGK"/>
</dbReference>
<dbReference type="CDD" id="cd14265">
    <property type="entry name" value="UDPK_IM_like"/>
    <property type="match status" value="1"/>
</dbReference>
<evidence type="ECO:0000256" key="9">
    <source>
        <dbReference type="ARBA" id="ARBA00022840"/>
    </source>
</evidence>